<keyword evidence="1" id="KW-1133">Transmembrane helix</keyword>
<gene>
    <name evidence="2" type="ORF">B2A_03750</name>
</gene>
<keyword evidence="1" id="KW-0812">Transmembrane</keyword>
<evidence type="ECO:0000313" key="2">
    <source>
        <dbReference type="EMBL" id="EQD60262.1"/>
    </source>
</evidence>
<proteinExistence type="predicted"/>
<reference evidence="2" key="1">
    <citation type="submission" date="2013-08" db="EMBL/GenBank/DDBJ databases">
        <authorList>
            <person name="Mendez C."/>
            <person name="Richter M."/>
            <person name="Ferrer M."/>
            <person name="Sanchez J."/>
        </authorList>
    </citation>
    <scope>NUCLEOTIDE SEQUENCE</scope>
</reference>
<protein>
    <submittedName>
        <fullName evidence="2">Membrane protein</fullName>
    </submittedName>
</protein>
<feature type="non-terminal residue" evidence="2">
    <location>
        <position position="162"/>
    </location>
</feature>
<accession>T1ASB6</accession>
<feature type="non-terminal residue" evidence="2">
    <location>
        <position position="1"/>
    </location>
</feature>
<feature type="transmembrane region" description="Helical" evidence="1">
    <location>
        <begin position="127"/>
        <end position="145"/>
    </location>
</feature>
<dbReference type="InterPro" id="IPR042106">
    <property type="entry name" value="Nuo/plastoQ_OxRdtase_6_NuoJ"/>
</dbReference>
<dbReference type="Gene3D" id="1.20.120.1200">
    <property type="entry name" value="NADH-ubiquinone/plastoquinone oxidoreductase chain 6, subunit NuoJ"/>
    <property type="match status" value="1"/>
</dbReference>
<keyword evidence="1" id="KW-0472">Membrane</keyword>
<dbReference type="AlphaFoldDB" id="T1ASB6"/>
<name>T1ASB6_9ZZZZ</name>
<dbReference type="GO" id="GO:0008137">
    <property type="term" value="F:NADH dehydrogenase (ubiquinone) activity"/>
    <property type="evidence" value="ECO:0007669"/>
    <property type="project" value="InterPro"/>
</dbReference>
<sequence length="162" mass="16971">LEELAFLALAAVAVATGLAALLVRELVHTILWVSVFFVDLSGIYFLLDAPFLGVLQLGVYAGAVTVLLLFGIMVTRKRIFSRDAATGLGPMPLALAAVVFIVLVSAIGQLPSGAVAVTDYDPSALSAALFGTYGPYLLLLGLVLLGRGRRGDPTSVREGPRM</sequence>
<feature type="transmembrane region" description="Helical" evidence="1">
    <location>
        <begin position="30"/>
        <end position="47"/>
    </location>
</feature>
<dbReference type="PANTHER" id="PTHR33269">
    <property type="entry name" value="NADH-UBIQUINONE OXIDOREDUCTASE CHAIN 6"/>
    <property type="match status" value="1"/>
</dbReference>
<organism evidence="2">
    <name type="scientific">mine drainage metagenome</name>
    <dbReference type="NCBI Taxonomy" id="410659"/>
    <lineage>
        <taxon>unclassified sequences</taxon>
        <taxon>metagenomes</taxon>
        <taxon>ecological metagenomes</taxon>
    </lineage>
</organism>
<dbReference type="EMBL" id="AUZZ01002496">
    <property type="protein sequence ID" value="EQD60262.1"/>
    <property type="molecule type" value="Genomic_DNA"/>
</dbReference>
<feature type="transmembrane region" description="Helical" evidence="1">
    <location>
        <begin position="53"/>
        <end position="75"/>
    </location>
</feature>
<feature type="transmembrane region" description="Helical" evidence="1">
    <location>
        <begin position="87"/>
        <end position="107"/>
    </location>
</feature>
<feature type="transmembrane region" description="Helical" evidence="1">
    <location>
        <begin position="6"/>
        <end position="23"/>
    </location>
</feature>
<comment type="caution">
    <text evidence="2">The sequence shown here is derived from an EMBL/GenBank/DDBJ whole genome shotgun (WGS) entry which is preliminary data.</text>
</comment>
<dbReference type="InterPro" id="IPR001457">
    <property type="entry name" value="NADH_UbQ/plastoQ_OxRdtase_su6"/>
</dbReference>
<reference evidence="2" key="2">
    <citation type="journal article" date="2014" name="ISME J.">
        <title>Microbial stratification in low pH oxic and suboxic macroscopic growths along an acid mine drainage.</title>
        <authorList>
            <person name="Mendez-Garcia C."/>
            <person name="Mesa V."/>
            <person name="Sprenger R.R."/>
            <person name="Richter M."/>
            <person name="Diez M.S."/>
            <person name="Solano J."/>
            <person name="Bargiela R."/>
            <person name="Golyshina O.V."/>
            <person name="Manteca A."/>
            <person name="Ramos J.L."/>
            <person name="Gallego J.R."/>
            <person name="Llorente I."/>
            <person name="Martins Dos Santos V.A."/>
            <person name="Jensen O.N."/>
            <person name="Pelaez A.I."/>
            <person name="Sanchez J."/>
            <person name="Ferrer M."/>
        </authorList>
    </citation>
    <scope>NUCLEOTIDE SEQUENCE</scope>
</reference>
<dbReference type="PANTHER" id="PTHR33269:SF17">
    <property type="entry name" value="NADH-UBIQUINONE OXIDOREDUCTASE CHAIN 6"/>
    <property type="match status" value="1"/>
</dbReference>
<dbReference type="Pfam" id="PF00499">
    <property type="entry name" value="Oxidored_q3"/>
    <property type="match status" value="1"/>
</dbReference>
<evidence type="ECO:0000256" key="1">
    <source>
        <dbReference type="SAM" id="Phobius"/>
    </source>
</evidence>